<protein>
    <submittedName>
        <fullName evidence="6">MAPEG family protein</fullName>
    </submittedName>
</protein>
<feature type="transmembrane region" description="Helical" evidence="5">
    <location>
        <begin position="87"/>
        <end position="115"/>
    </location>
</feature>
<dbReference type="AlphaFoldDB" id="A0A396RMN9"/>
<dbReference type="Proteomes" id="UP000266693">
    <property type="component" value="Unassembled WGS sequence"/>
</dbReference>
<reference evidence="6 7" key="1">
    <citation type="submission" date="2018-08" db="EMBL/GenBank/DDBJ databases">
        <title>The multiple taxonomic identification of Sphingomonas gilva.</title>
        <authorList>
            <person name="Zhu D."/>
            <person name="Zheng S."/>
        </authorList>
    </citation>
    <scope>NUCLEOTIDE SEQUENCE [LARGE SCALE GENOMIC DNA]</scope>
    <source>
        <strain evidence="6 7">ZDH117</strain>
    </source>
</reference>
<dbReference type="SUPFAM" id="SSF161084">
    <property type="entry name" value="MAPEG domain-like"/>
    <property type="match status" value="1"/>
</dbReference>
<evidence type="ECO:0000256" key="4">
    <source>
        <dbReference type="ARBA" id="ARBA00023136"/>
    </source>
</evidence>
<comment type="caution">
    <text evidence="6">The sequence shown here is derived from an EMBL/GenBank/DDBJ whole genome shotgun (WGS) entry which is preliminary data.</text>
</comment>
<evidence type="ECO:0000313" key="6">
    <source>
        <dbReference type="EMBL" id="RHW17670.1"/>
    </source>
</evidence>
<dbReference type="PANTHER" id="PTHR31004">
    <property type="entry name" value="TRANSMEMBRANE PROTEIN 79"/>
    <property type="match status" value="1"/>
</dbReference>
<keyword evidence="4 5" id="KW-0472">Membrane</keyword>
<dbReference type="RefSeq" id="WP_118863936.1">
    <property type="nucleotide sequence ID" value="NZ_QWLV01000003.1"/>
</dbReference>
<keyword evidence="7" id="KW-1185">Reference proteome</keyword>
<gene>
    <name evidence="6" type="ORF">D1610_09530</name>
</gene>
<evidence type="ECO:0000313" key="7">
    <source>
        <dbReference type="Proteomes" id="UP000266693"/>
    </source>
</evidence>
<accession>A0A396RMN9</accession>
<evidence type="ECO:0000256" key="3">
    <source>
        <dbReference type="ARBA" id="ARBA00022989"/>
    </source>
</evidence>
<comment type="subcellular location">
    <subcellularLocation>
        <location evidence="1">Membrane</location>
    </subcellularLocation>
</comment>
<proteinExistence type="predicted"/>
<evidence type="ECO:0000256" key="5">
    <source>
        <dbReference type="SAM" id="Phobius"/>
    </source>
</evidence>
<evidence type="ECO:0000256" key="1">
    <source>
        <dbReference type="ARBA" id="ARBA00004370"/>
    </source>
</evidence>
<name>A0A396RMN9_9SPHN</name>
<sequence length="161" mass="16376">MAAALAVSVVVLLAALNWGQAQPIETRLVAAATAMAVLAAWLGAAIARVAWLRFHTPSAIDAGGADDPTDAALQRGQAILQNTLEQAALAALVLIGLAVALDRSALAIAALAGLFSIGRTLFWAGYAGGAAARAFGFALTFYPSMLALLALLLTLSHRALS</sequence>
<dbReference type="InterPro" id="IPR001129">
    <property type="entry name" value="Membr-assoc_MAPEG"/>
</dbReference>
<evidence type="ECO:0000256" key="2">
    <source>
        <dbReference type="ARBA" id="ARBA00022692"/>
    </source>
</evidence>
<dbReference type="GO" id="GO:0045055">
    <property type="term" value="P:regulated exocytosis"/>
    <property type="evidence" value="ECO:0007669"/>
    <property type="project" value="TreeGrafter"/>
</dbReference>
<feature type="transmembrane region" description="Helical" evidence="5">
    <location>
        <begin position="135"/>
        <end position="155"/>
    </location>
</feature>
<dbReference type="GO" id="GO:0005765">
    <property type="term" value="C:lysosomal membrane"/>
    <property type="evidence" value="ECO:0007669"/>
    <property type="project" value="TreeGrafter"/>
</dbReference>
<dbReference type="EMBL" id="QWLV01000003">
    <property type="protein sequence ID" value="RHW17670.1"/>
    <property type="molecule type" value="Genomic_DNA"/>
</dbReference>
<dbReference type="Gene3D" id="1.20.120.550">
    <property type="entry name" value="Membrane associated eicosanoid/glutathione metabolism-like domain"/>
    <property type="match status" value="1"/>
</dbReference>
<keyword evidence="2 5" id="KW-0812">Transmembrane</keyword>
<feature type="transmembrane region" description="Helical" evidence="5">
    <location>
        <begin position="31"/>
        <end position="51"/>
    </location>
</feature>
<dbReference type="PANTHER" id="PTHR31004:SF1">
    <property type="entry name" value="TRANSMEMBRANE PROTEIN 79"/>
    <property type="match status" value="1"/>
</dbReference>
<organism evidence="6 7">
    <name type="scientific">Sphingomonas gilva</name>
    <dbReference type="NCBI Taxonomy" id="2305907"/>
    <lineage>
        <taxon>Bacteria</taxon>
        <taxon>Pseudomonadati</taxon>
        <taxon>Pseudomonadota</taxon>
        <taxon>Alphaproteobacteria</taxon>
        <taxon>Sphingomonadales</taxon>
        <taxon>Sphingomonadaceae</taxon>
        <taxon>Sphingomonas</taxon>
    </lineage>
</organism>
<dbReference type="InterPro" id="IPR023352">
    <property type="entry name" value="MAPEG-like_dom_sf"/>
</dbReference>
<dbReference type="Pfam" id="PF01124">
    <property type="entry name" value="MAPEG"/>
    <property type="match status" value="1"/>
</dbReference>
<keyword evidence="3 5" id="KW-1133">Transmembrane helix</keyword>